<comment type="caution">
    <text evidence="2">The sequence shown here is derived from an EMBL/GenBank/DDBJ whole genome shotgun (WGS) entry which is preliminary data.</text>
</comment>
<feature type="domain" description="Reverse transcriptase zinc-binding" evidence="1">
    <location>
        <begin position="100"/>
        <end position="154"/>
    </location>
</feature>
<dbReference type="PANTHER" id="PTHR36617:SF17">
    <property type="entry name" value="OS01G0114800 PROTEIN"/>
    <property type="match status" value="1"/>
</dbReference>
<dbReference type="Proteomes" id="UP001054889">
    <property type="component" value="Unassembled WGS sequence"/>
</dbReference>
<sequence length="169" mass="19480">MITEIGDGGNTLFWKDCWILGQCIGDLFPLIRSMVPQRAANKRTVSEAFTTLSWIRDLHGEVTLELIAEFLNLCLIITQVTLQPGVEDKHVWKFSASGNYSTKSAYEALFIGSTSFEPWERVWKTWAPGKCHFFIWLAVQRRCWTADRLRKRAYLIPRLAPSVIKRMKA</sequence>
<name>A0AAV5DZY7_ELECO</name>
<reference evidence="2" key="1">
    <citation type="journal article" date="2018" name="DNA Res.">
        <title>Multiple hybrid de novo genome assembly of finger millet, an orphan allotetraploid crop.</title>
        <authorList>
            <person name="Hatakeyama M."/>
            <person name="Aluri S."/>
            <person name="Balachadran M.T."/>
            <person name="Sivarajan S.R."/>
            <person name="Patrignani A."/>
            <person name="Gruter S."/>
            <person name="Poveda L."/>
            <person name="Shimizu-Inatsugi R."/>
            <person name="Baeten J."/>
            <person name="Francoijs K.J."/>
            <person name="Nataraja K.N."/>
            <person name="Reddy Y.A.N."/>
            <person name="Phadnis S."/>
            <person name="Ravikumar R.L."/>
            <person name="Schlapbach R."/>
            <person name="Sreeman S.M."/>
            <person name="Shimizu K.K."/>
        </authorList>
    </citation>
    <scope>NUCLEOTIDE SEQUENCE</scope>
</reference>
<protein>
    <recommendedName>
        <fullName evidence="1">Reverse transcriptase zinc-binding domain-containing protein</fullName>
    </recommendedName>
</protein>
<dbReference type="EMBL" id="BQKI01000072">
    <property type="protein sequence ID" value="GJN16027.1"/>
    <property type="molecule type" value="Genomic_DNA"/>
</dbReference>
<proteinExistence type="predicted"/>
<evidence type="ECO:0000259" key="1">
    <source>
        <dbReference type="Pfam" id="PF13966"/>
    </source>
</evidence>
<accession>A0AAV5DZY7</accession>
<evidence type="ECO:0000313" key="3">
    <source>
        <dbReference type="Proteomes" id="UP001054889"/>
    </source>
</evidence>
<organism evidence="2 3">
    <name type="scientific">Eleusine coracana subsp. coracana</name>
    <dbReference type="NCBI Taxonomy" id="191504"/>
    <lineage>
        <taxon>Eukaryota</taxon>
        <taxon>Viridiplantae</taxon>
        <taxon>Streptophyta</taxon>
        <taxon>Embryophyta</taxon>
        <taxon>Tracheophyta</taxon>
        <taxon>Spermatophyta</taxon>
        <taxon>Magnoliopsida</taxon>
        <taxon>Liliopsida</taxon>
        <taxon>Poales</taxon>
        <taxon>Poaceae</taxon>
        <taxon>PACMAD clade</taxon>
        <taxon>Chloridoideae</taxon>
        <taxon>Cynodonteae</taxon>
        <taxon>Eleusininae</taxon>
        <taxon>Eleusine</taxon>
    </lineage>
</organism>
<dbReference type="PANTHER" id="PTHR36617">
    <property type="entry name" value="PROTEIN, PUTATIVE-RELATED"/>
    <property type="match status" value="1"/>
</dbReference>
<dbReference type="InterPro" id="IPR026960">
    <property type="entry name" value="RVT-Znf"/>
</dbReference>
<reference evidence="2" key="2">
    <citation type="submission" date="2021-12" db="EMBL/GenBank/DDBJ databases">
        <title>Resequencing data analysis of finger millet.</title>
        <authorList>
            <person name="Hatakeyama M."/>
            <person name="Aluri S."/>
            <person name="Balachadran M.T."/>
            <person name="Sivarajan S.R."/>
            <person name="Poveda L."/>
            <person name="Shimizu-Inatsugi R."/>
            <person name="Schlapbach R."/>
            <person name="Sreeman S.M."/>
            <person name="Shimizu K.K."/>
        </authorList>
    </citation>
    <scope>NUCLEOTIDE SEQUENCE</scope>
</reference>
<evidence type="ECO:0000313" key="2">
    <source>
        <dbReference type="EMBL" id="GJN16027.1"/>
    </source>
</evidence>
<keyword evidence="3" id="KW-1185">Reference proteome</keyword>
<dbReference type="AlphaFoldDB" id="A0AAV5DZY7"/>
<dbReference type="Pfam" id="PF13966">
    <property type="entry name" value="zf-RVT"/>
    <property type="match status" value="1"/>
</dbReference>
<gene>
    <name evidence="2" type="primary">gb02977</name>
    <name evidence="2" type="ORF">PR202_gb02977</name>
</gene>